<feature type="region of interest" description="Disordered" evidence="1">
    <location>
        <begin position="58"/>
        <end position="96"/>
    </location>
</feature>
<dbReference type="RefSeq" id="XP_040656467.1">
    <property type="nucleotide sequence ID" value="XM_040801434.1"/>
</dbReference>
<dbReference type="Proteomes" id="UP000076580">
    <property type="component" value="Chromosome 02"/>
</dbReference>
<dbReference type="InParanoid" id="A0A151GJ24"/>
<evidence type="ECO:0008006" key="4">
    <source>
        <dbReference type="Google" id="ProtNLM"/>
    </source>
</evidence>
<gene>
    <name evidence="2" type="ORF">DCS_04122</name>
</gene>
<feature type="region of interest" description="Disordered" evidence="1">
    <location>
        <begin position="131"/>
        <end position="173"/>
    </location>
</feature>
<feature type="compositionally biased region" description="Pro residues" evidence="1">
    <location>
        <begin position="324"/>
        <end position="335"/>
    </location>
</feature>
<dbReference type="GO" id="GO:0003700">
    <property type="term" value="F:DNA-binding transcription factor activity"/>
    <property type="evidence" value="ECO:0007669"/>
    <property type="project" value="InterPro"/>
</dbReference>
<proteinExistence type="predicted"/>
<dbReference type="InterPro" id="IPR046347">
    <property type="entry name" value="bZIP_sf"/>
</dbReference>
<feature type="region of interest" description="Disordered" evidence="1">
    <location>
        <begin position="1"/>
        <end position="31"/>
    </location>
</feature>
<organism evidence="2 3">
    <name type="scientific">Drechmeria coniospora</name>
    <name type="common">Nematophagous fungus</name>
    <name type="synonym">Meria coniospora</name>
    <dbReference type="NCBI Taxonomy" id="98403"/>
    <lineage>
        <taxon>Eukaryota</taxon>
        <taxon>Fungi</taxon>
        <taxon>Dikarya</taxon>
        <taxon>Ascomycota</taxon>
        <taxon>Pezizomycotina</taxon>
        <taxon>Sordariomycetes</taxon>
        <taxon>Hypocreomycetidae</taxon>
        <taxon>Hypocreales</taxon>
        <taxon>Ophiocordycipitaceae</taxon>
        <taxon>Drechmeria</taxon>
    </lineage>
</organism>
<feature type="compositionally biased region" description="Polar residues" evidence="1">
    <location>
        <begin position="383"/>
        <end position="402"/>
    </location>
</feature>
<comment type="caution">
    <text evidence="2">The sequence shown here is derived from an EMBL/GenBank/DDBJ whole genome shotgun (WGS) entry which is preliminary data.</text>
</comment>
<evidence type="ECO:0000313" key="3">
    <source>
        <dbReference type="Proteomes" id="UP000076580"/>
    </source>
</evidence>
<evidence type="ECO:0000313" key="2">
    <source>
        <dbReference type="EMBL" id="KYK57115.1"/>
    </source>
</evidence>
<dbReference type="SUPFAM" id="SSF57959">
    <property type="entry name" value="Leucine zipper domain"/>
    <property type="match status" value="1"/>
</dbReference>
<feature type="compositionally biased region" description="Basic and acidic residues" evidence="1">
    <location>
        <begin position="144"/>
        <end position="156"/>
    </location>
</feature>
<evidence type="ECO:0000256" key="1">
    <source>
        <dbReference type="SAM" id="MobiDB-lite"/>
    </source>
</evidence>
<dbReference type="Gene3D" id="1.20.5.170">
    <property type="match status" value="1"/>
</dbReference>
<accession>A0A151GJ24</accession>
<feature type="compositionally biased region" description="Polar residues" evidence="1">
    <location>
        <begin position="59"/>
        <end position="73"/>
    </location>
</feature>
<dbReference type="GeneID" id="63716765"/>
<feature type="region of interest" description="Disordered" evidence="1">
    <location>
        <begin position="186"/>
        <end position="214"/>
    </location>
</feature>
<feature type="compositionally biased region" description="Basic residues" evidence="1">
    <location>
        <begin position="20"/>
        <end position="29"/>
    </location>
</feature>
<dbReference type="CDD" id="cd14688">
    <property type="entry name" value="bZIP_YAP"/>
    <property type="match status" value="1"/>
</dbReference>
<dbReference type="AlphaFoldDB" id="A0A151GJ24"/>
<feature type="compositionally biased region" description="Basic and acidic residues" evidence="1">
    <location>
        <begin position="205"/>
        <end position="214"/>
    </location>
</feature>
<name>A0A151GJ24_DRECN</name>
<protein>
    <recommendedName>
        <fullName evidence="4">BZIP transcription factor</fullName>
    </recommendedName>
</protein>
<feature type="region of interest" description="Disordered" evidence="1">
    <location>
        <begin position="365"/>
        <end position="402"/>
    </location>
</feature>
<reference evidence="2 3" key="1">
    <citation type="journal article" date="2016" name="Sci. Rep.">
        <title>Insights into Adaptations to a Near-Obligate Nematode Endoparasitic Lifestyle from the Finished Genome of Drechmeria coniospora.</title>
        <authorList>
            <person name="Zhang L."/>
            <person name="Zhou Z."/>
            <person name="Guo Q."/>
            <person name="Fokkens L."/>
            <person name="Miskei M."/>
            <person name="Pocsi I."/>
            <person name="Zhang W."/>
            <person name="Chen M."/>
            <person name="Wang L."/>
            <person name="Sun Y."/>
            <person name="Donzelli B.G."/>
            <person name="Gibson D.M."/>
            <person name="Nelson D.R."/>
            <person name="Luo J.G."/>
            <person name="Rep M."/>
            <person name="Liu H."/>
            <person name="Yang S."/>
            <person name="Wang J."/>
            <person name="Krasnoff S.B."/>
            <person name="Xu Y."/>
            <person name="Molnar I."/>
            <person name="Lin M."/>
        </authorList>
    </citation>
    <scope>NUCLEOTIDE SEQUENCE [LARGE SCALE GENOMIC DNA]</scope>
    <source>
        <strain evidence="2 3">ARSEF 6962</strain>
    </source>
</reference>
<keyword evidence="3" id="KW-1185">Reference proteome</keyword>
<dbReference type="EMBL" id="LAYC01000002">
    <property type="protein sequence ID" value="KYK57115.1"/>
    <property type="molecule type" value="Genomic_DNA"/>
</dbReference>
<feature type="region of interest" description="Disordered" evidence="1">
    <location>
        <begin position="322"/>
        <end position="342"/>
    </location>
</feature>
<sequence>MILTSHIFPPPVPSRNVGHPCRRLRHPSRSRSPELRELACRGNALPLLPDEAPALHTCDQVTSSSPRPHTDGNQRCWPAAQPARRRARPPSHDLYKPASLAVPPLVLPGVGSRSRHGFRRRLPLAVFRASNAPPVVPPRRRPRRAEAGRHRHDERTSTVQDHGPPRQPVAAHDDAVNQDAQAPPLAALASRTVSTMTPAQLARKRMQDREAQRAIRSRTRDHIERLEKEIRELRVVMAAKPGASNEDTVRELCRRNGVLEEELARLREYLSAGKLAPAYAPSDLAVAHAMAATAPFDAACTFPTALDASPVYEYDARAGTGFYPEPPTAPPPPPSARSSLGQCAPAAPRYGFHVGEAGPWSAPAFGPAMAVPDQPFQPPPANDGSSNMTAAAPTPLSTPRPTHTCTCAAASPACRDGDGYASTQFGALEDAKAWVAAPTPFGQPKHHAA</sequence>